<dbReference type="AlphaFoldDB" id="A0ABD1MBS7"/>
<evidence type="ECO:0000313" key="1">
    <source>
        <dbReference type="EMBL" id="KAL2333253.1"/>
    </source>
</evidence>
<evidence type="ECO:0000313" key="2">
    <source>
        <dbReference type="Proteomes" id="UP001603857"/>
    </source>
</evidence>
<protein>
    <submittedName>
        <fullName evidence="1">Uncharacterized protein</fullName>
    </submittedName>
</protein>
<sequence>MESSSFNVDEFSQTQLRIHQKVVDRQNQRDQKAAVMSKLIAKNIDSMKRMLEMESKYNETIDITTELQQLKVTNYNLIEETERIKKEHEKISKELKKNMGLTLSDLQQKNFTEAIQKVGSDFTV</sequence>
<organism evidence="1 2">
    <name type="scientific">Flemingia macrophylla</name>
    <dbReference type="NCBI Taxonomy" id="520843"/>
    <lineage>
        <taxon>Eukaryota</taxon>
        <taxon>Viridiplantae</taxon>
        <taxon>Streptophyta</taxon>
        <taxon>Embryophyta</taxon>
        <taxon>Tracheophyta</taxon>
        <taxon>Spermatophyta</taxon>
        <taxon>Magnoliopsida</taxon>
        <taxon>eudicotyledons</taxon>
        <taxon>Gunneridae</taxon>
        <taxon>Pentapetalae</taxon>
        <taxon>rosids</taxon>
        <taxon>fabids</taxon>
        <taxon>Fabales</taxon>
        <taxon>Fabaceae</taxon>
        <taxon>Papilionoideae</taxon>
        <taxon>50 kb inversion clade</taxon>
        <taxon>NPAAA clade</taxon>
        <taxon>indigoferoid/millettioid clade</taxon>
        <taxon>Phaseoleae</taxon>
        <taxon>Flemingia</taxon>
    </lineage>
</organism>
<accession>A0ABD1MBS7</accession>
<gene>
    <name evidence="1" type="ORF">Fmac_014466</name>
</gene>
<reference evidence="1 2" key="1">
    <citation type="submission" date="2024-08" db="EMBL/GenBank/DDBJ databases">
        <title>Insights into the chromosomal genome structure of Flemingia macrophylla.</title>
        <authorList>
            <person name="Ding Y."/>
            <person name="Zhao Y."/>
            <person name="Bi W."/>
            <person name="Wu M."/>
            <person name="Zhao G."/>
            <person name="Gong Y."/>
            <person name="Li W."/>
            <person name="Zhang P."/>
        </authorList>
    </citation>
    <scope>NUCLEOTIDE SEQUENCE [LARGE SCALE GENOMIC DNA]</scope>
    <source>
        <strain evidence="1">DYQJB</strain>
        <tissue evidence="1">Leaf</tissue>
    </source>
</reference>
<proteinExistence type="predicted"/>
<keyword evidence="2" id="KW-1185">Reference proteome</keyword>
<dbReference type="Proteomes" id="UP001603857">
    <property type="component" value="Unassembled WGS sequence"/>
</dbReference>
<name>A0ABD1MBS7_9FABA</name>
<comment type="caution">
    <text evidence="1">The sequence shown here is derived from an EMBL/GenBank/DDBJ whole genome shotgun (WGS) entry which is preliminary data.</text>
</comment>
<dbReference type="EMBL" id="JBGMDY010000005">
    <property type="protein sequence ID" value="KAL2333253.1"/>
    <property type="molecule type" value="Genomic_DNA"/>
</dbReference>